<organism evidence="1 2">
    <name type="scientific">Nocardiopsis dassonvillei (strain ATCC 23218 / DSM 43111 / CIP 107115 / JCM 7437 / KCTC 9190 / NBRC 14626 / NCTC 10488 / NRRL B-5397 / IMRU 509)</name>
    <name type="common">Actinomadura dassonvillei</name>
    <dbReference type="NCBI Taxonomy" id="446468"/>
    <lineage>
        <taxon>Bacteria</taxon>
        <taxon>Bacillati</taxon>
        <taxon>Actinomycetota</taxon>
        <taxon>Actinomycetes</taxon>
        <taxon>Streptosporangiales</taxon>
        <taxon>Nocardiopsidaceae</taxon>
        <taxon>Nocardiopsis</taxon>
    </lineage>
</organism>
<protein>
    <submittedName>
        <fullName evidence="1">Uncharacterized protein</fullName>
    </submittedName>
</protein>
<dbReference type="HOGENOM" id="CLU_1365022_0_0_11"/>
<reference evidence="1 2" key="1">
    <citation type="journal article" date="2010" name="Stand. Genomic Sci.">
        <title>Complete genome sequence of Nocardiopsis dassonvillei type strain (IMRU 509).</title>
        <authorList>
            <person name="Sun H."/>
            <person name="Lapidus A."/>
            <person name="Nolan M."/>
            <person name="Lucas S."/>
            <person name="Del Rio T.G."/>
            <person name="Tice H."/>
            <person name="Cheng J.F."/>
            <person name="Tapia R."/>
            <person name="Han C."/>
            <person name="Goodwin L."/>
            <person name="Pitluck S."/>
            <person name="Pagani I."/>
            <person name="Ivanova N."/>
            <person name="Mavromatis K."/>
            <person name="Mikhailova N."/>
            <person name="Pati A."/>
            <person name="Chen A."/>
            <person name="Palaniappan K."/>
            <person name="Land M."/>
            <person name="Hauser L."/>
            <person name="Chang Y.J."/>
            <person name="Jeffries C.D."/>
            <person name="Djao O.D."/>
            <person name="Rohde M."/>
            <person name="Sikorski J."/>
            <person name="Goker M."/>
            <person name="Woyke T."/>
            <person name="Bristow J."/>
            <person name="Eisen J.A."/>
            <person name="Markowitz V."/>
            <person name="Hugenholtz P."/>
            <person name="Kyrpides N.C."/>
            <person name="Klenk H.P."/>
        </authorList>
    </citation>
    <scope>NUCLEOTIDE SEQUENCE [LARGE SCALE GENOMIC DNA]</scope>
    <source>
        <strain evidence="2">ATCC 23218 / DSM 43111 / CIP 107115 / JCM 7437 / KCTC 9190 / NBRC 14626 / NCTC 10488 / NRRL B-5397 / IMRU 509</strain>
    </source>
</reference>
<dbReference type="AlphaFoldDB" id="D7B2R2"/>
<dbReference type="Proteomes" id="UP000002219">
    <property type="component" value="Chromosome 1"/>
</dbReference>
<evidence type="ECO:0000313" key="1">
    <source>
        <dbReference type="EMBL" id="ADH66760.1"/>
    </source>
</evidence>
<evidence type="ECO:0000313" key="2">
    <source>
        <dbReference type="Proteomes" id="UP000002219"/>
    </source>
</evidence>
<dbReference type="EMBL" id="CP002040">
    <property type="protein sequence ID" value="ADH66760.1"/>
    <property type="molecule type" value="Genomic_DNA"/>
</dbReference>
<proteinExistence type="predicted"/>
<dbReference type="KEGG" id="nda:Ndas_1328"/>
<accession>D7B2R2</accession>
<gene>
    <name evidence="1" type="ordered locus">Ndas_1328</name>
</gene>
<sequence>MFVPMPRLIASCYSFAWVGEGQGERFLLLGCPIRWVGVASLEGEGDFIRGRGVPMWAWDEDNGWCRGGERWCSAKAGQGRGRCRRVREPVVPVAGQRERQTLLADLRALVAYLEAHPQLPVGEMTRVEITYFPEGCDGHQQDQVVRLAEALGTRPRREGEHFSCGRWFGQAGYRVVSIPERARKGGLAEAVPLGGSRRRA</sequence>
<name>D7B2R2_NOCDD</name>
<keyword evidence="2" id="KW-1185">Reference proteome</keyword>